<gene>
    <name evidence="4" type="ORF">DAETH_21230</name>
</gene>
<dbReference type="PRINTS" id="PR01270">
    <property type="entry name" value="HDASUPER"/>
</dbReference>
<evidence type="ECO:0000259" key="3">
    <source>
        <dbReference type="Pfam" id="PF00850"/>
    </source>
</evidence>
<feature type="domain" description="Histone deacetylase" evidence="3">
    <location>
        <begin position="61"/>
        <end position="288"/>
    </location>
</feature>
<evidence type="ECO:0000256" key="2">
    <source>
        <dbReference type="ARBA" id="ARBA00022801"/>
    </source>
</evidence>
<reference evidence="4" key="1">
    <citation type="submission" date="2022-07" db="EMBL/GenBank/DDBJ databases">
        <title>Complete Genome Sequence of the Radioresistant Bacterium Deinococcus aetherius ST0316, Isolated from the Air Dust collected in Lower Stratosphere above Japan.</title>
        <authorList>
            <person name="Satoh K."/>
            <person name="Hagiwara K."/>
            <person name="Katsumata K."/>
            <person name="Kubo A."/>
            <person name="Yokobori S."/>
            <person name="Yamagishi A."/>
            <person name="Oono Y."/>
            <person name="Narumi I."/>
        </authorList>
    </citation>
    <scope>NUCLEOTIDE SEQUENCE</scope>
    <source>
        <strain evidence="4">ST0316</strain>
    </source>
</reference>
<evidence type="ECO:0000313" key="5">
    <source>
        <dbReference type="Proteomes" id="UP001064971"/>
    </source>
</evidence>
<proteinExistence type="inferred from homology"/>
<dbReference type="SUPFAM" id="SSF52768">
    <property type="entry name" value="Arginase/deacetylase"/>
    <property type="match status" value="1"/>
</dbReference>
<evidence type="ECO:0000313" key="4">
    <source>
        <dbReference type="EMBL" id="BDP42154.1"/>
    </source>
</evidence>
<keyword evidence="2" id="KW-0378">Hydrolase</keyword>
<dbReference type="Gene3D" id="3.40.800.20">
    <property type="entry name" value="Histone deacetylase domain"/>
    <property type="match status" value="1"/>
</dbReference>
<dbReference type="CDD" id="cd09993">
    <property type="entry name" value="HDAC_classIV"/>
    <property type="match status" value="1"/>
</dbReference>
<dbReference type="InterPro" id="IPR044150">
    <property type="entry name" value="HDAC_classIV"/>
</dbReference>
<dbReference type="InterPro" id="IPR023801">
    <property type="entry name" value="His_deacetylse_dom"/>
</dbReference>
<organism evidence="4 5">
    <name type="scientific">Deinococcus aetherius</name>
    <dbReference type="NCBI Taxonomy" id="200252"/>
    <lineage>
        <taxon>Bacteria</taxon>
        <taxon>Thermotogati</taxon>
        <taxon>Deinococcota</taxon>
        <taxon>Deinococci</taxon>
        <taxon>Deinococcales</taxon>
        <taxon>Deinococcaceae</taxon>
        <taxon>Deinococcus</taxon>
    </lineage>
</organism>
<dbReference type="InterPro" id="IPR023696">
    <property type="entry name" value="Ureohydrolase_dom_sf"/>
</dbReference>
<accession>A0ABM8AED2</accession>
<dbReference type="PANTHER" id="PTHR10625:SF19">
    <property type="entry name" value="HISTONE DEACETYLASE 12"/>
    <property type="match status" value="1"/>
</dbReference>
<dbReference type="Pfam" id="PF00850">
    <property type="entry name" value="Hist_deacetyl"/>
    <property type="match status" value="1"/>
</dbReference>
<dbReference type="EMBL" id="AP026560">
    <property type="protein sequence ID" value="BDP42154.1"/>
    <property type="molecule type" value="Genomic_DNA"/>
</dbReference>
<keyword evidence="5" id="KW-1185">Reference proteome</keyword>
<protein>
    <submittedName>
        <fullName evidence="4">Histone deacetylase</fullName>
    </submittedName>
</protein>
<dbReference type="InterPro" id="IPR037138">
    <property type="entry name" value="His_deacetylse_dom_sf"/>
</dbReference>
<evidence type="ECO:0000256" key="1">
    <source>
        <dbReference type="ARBA" id="ARBA00005947"/>
    </source>
</evidence>
<dbReference type="InterPro" id="IPR000286">
    <property type="entry name" value="HDACs"/>
</dbReference>
<name>A0ABM8AED2_9DEIO</name>
<dbReference type="Proteomes" id="UP001064971">
    <property type="component" value="Chromosome"/>
</dbReference>
<comment type="similarity">
    <text evidence="1">Belongs to the histone deacetylase family.</text>
</comment>
<dbReference type="PANTHER" id="PTHR10625">
    <property type="entry name" value="HISTONE DEACETYLASE HDAC1-RELATED"/>
    <property type="match status" value="1"/>
</dbReference>
<sequence>MAVTPPVHSDWPHAWTAFRRAAYAGSPPPRRQFLPREFLERLLAGAAERLPLLDAPLLDWALAERVHDPAYLARWRRGEVTRAEERALGFPWNPAVVERGLASSGATLAATRDALAHGFGLNLGGGTHHAYRDHAEGFSFLNDVVICARWLLGGGHAARLLILDLDVHQGNGTASLLAGEARTLTVSVHGANNYPFQKERSDLDVALPDGTGDAAYLAALDGEVAPAVAAFRPDFAFYLAGADVLEGDQLGRLALTPAGVRERDERVFRWAARACIPLVTVMAGGYSRDPERLIETRLGTLDALLAAFGQRRAVGGIIEG</sequence>